<feature type="non-terminal residue" evidence="1">
    <location>
        <position position="1"/>
    </location>
</feature>
<organism evidence="1 2">
    <name type="scientific">Zosterops borbonicus</name>
    <dbReference type="NCBI Taxonomy" id="364589"/>
    <lineage>
        <taxon>Eukaryota</taxon>
        <taxon>Metazoa</taxon>
        <taxon>Chordata</taxon>
        <taxon>Craniata</taxon>
        <taxon>Vertebrata</taxon>
        <taxon>Euteleostomi</taxon>
        <taxon>Archelosauria</taxon>
        <taxon>Archosauria</taxon>
        <taxon>Dinosauria</taxon>
        <taxon>Saurischia</taxon>
        <taxon>Theropoda</taxon>
        <taxon>Coelurosauria</taxon>
        <taxon>Aves</taxon>
        <taxon>Neognathae</taxon>
        <taxon>Neoaves</taxon>
        <taxon>Telluraves</taxon>
        <taxon>Australaves</taxon>
        <taxon>Passeriformes</taxon>
        <taxon>Sylvioidea</taxon>
        <taxon>Zosteropidae</taxon>
        <taxon>Zosterops</taxon>
    </lineage>
</organism>
<gene>
    <name evidence="1" type="ORF">HGM15179_003316</name>
</gene>
<sequence length="113" mass="12557">LNTCKRSCNWVSATPDVSTVWDEQMENSPADKELGVLVGERLDMTQPWALPAQRAKSVLGCIRSPVGSRAREGILPLCSALVRPHLQGCIQLWGPYTGRTWTCWSESRGWTSN</sequence>
<name>A0A8K1LS06_9PASS</name>
<proteinExistence type="predicted"/>
<keyword evidence="2" id="KW-1185">Reference proteome</keyword>
<comment type="caution">
    <text evidence="1">The sequence shown here is derived from an EMBL/GenBank/DDBJ whole genome shotgun (WGS) entry which is preliminary data.</text>
</comment>
<accession>A0A8K1LS06</accession>
<reference evidence="1" key="1">
    <citation type="submission" date="2019-04" db="EMBL/GenBank/DDBJ databases">
        <title>Genome assembly of Zosterops borbonicus 15179.</title>
        <authorList>
            <person name="Leroy T."/>
            <person name="Anselmetti Y."/>
            <person name="Tilak M.-K."/>
            <person name="Nabholz B."/>
        </authorList>
    </citation>
    <scope>NUCLEOTIDE SEQUENCE</scope>
    <source>
        <strain evidence="1">HGM_15179</strain>
        <tissue evidence="1">Muscle</tissue>
    </source>
</reference>
<dbReference type="EMBL" id="SWJQ01000063">
    <property type="protein sequence ID" value="TRZ23806.1"/>
    <property type="molecule type" value="Genomic_DNA"/>
</dbReference>
<evidence type="ECO:0000313" key="1">
    <source>
        <dbReference type="EMBL" id="TRZ23806.1"/>
    </source>
</evidence>
<protein>
    <submittedName>
        <fullName evidence="1">Uncharacterized protein</fullName>
    </submittedName>
</protein>
<dbReference type="AlphaFoldDB" id="A0A8K1LS06"/>
<evidence type="ECO:0000313" key="2">
    <source>
        <dbReference type="Proteomes" id="UP000796761"/>
    </source>
</evidence>
<dbReference type="Proteomes" id="UP000796761">
    <property type="component" value="Unassembled WGS sequence"/>
</dbReference>
<dbReference type="OrthoDB" id="9217581at2759"/>